<dbReference type="InterPro" id="IPR029055">
    <property type="entry name" value="Ntn_hydrolases_N"/>
</dbReference>
<dbReference type="PROSITE" id="PS51257">
    <property type="entry name" value="PROKAR_LIPOPROTEIN"/>
    <property type="match status" value="1"/>
</dbReference>
<comment type="catalytic activity">
    <reaction evidence="5 8">
        <text>an N-terminal (5-L-glutamyl)-[peptide] + an alpha-amino acid = 5-L-glutamyl amino acid + an N-terminal L-alpha-aminoacyl-[peptide]</text>
        <dbReference type="Rhea" id="RHEA:23904"/>
        <dbReference type="Rhea" id="RHEA-COMP:9780"/>
        <dbReference type="Rhea" id="RHEA-COMP:9795"/>
        <dbReference type="ChEBI" id="CHEBI:77644"/>
        <dbReference type="ChEBI" id="CHEBI:78597"/>
        <dbReference type="ChEBI" id="CHEBI:78599"/>
        <dbReference type="ChEBI" id="CHEBI:78608"/>
        <dbReference type="EC" id="2.3.2.2"/>
    </reaction>
</comment>
<evidence type="ECO:0000313" key="11">
    <source>
        <dbReference type="Proteomes" id="UP000326837"/>
    </source>
</evidence>
<dbReference type="Proteomes" id="UP000326837">
    <property type="component" value="Chromosome"/>
</dbReference>
<dbReference type="UniPathway" id="UPA00204"/>
<dbReference type="PANTHER" id="PTHR43199">
    <property type="entry name" value="GLUTATHIONE HYDROLASE"/>
    <property type="match status" value="1"/>
</dbReference>
<feature type="binding site" evidence="7">
    <location>
        <position position="115"/>
    </location>
    <ligand>
        <name>L-glutamate</name>
        <dbReference type="ChEBI" id="CHEBI:29985"/>
    </ligand>
</feature>
<dbReference type="Pfam" id="PF01019">
    <property type="entry name" value="G_glu_transpept"/>
    <property type="match status" value="1"/>
</dbReference>
<comment type="PTM">
    <text evidence="8">Cleaved by autocatalysis into a large and a small subunit.</text>
</comment>
<dbReference type="NCBIfam" id="TIGR00066">
    <property type="entry name" value="g_glut_trans"/>
    <property type="match status" value="1"/>
</dbReference>
<comment type="catalytic activity">
    <reaction evidence="1 8">
        <text>an S-substituted glutathione + H2O = an S-substituted L-cysteinylglycine + L-glutamate</text>
        <dbReference type="Rhea" id="RHEA:59468"/>
        <dbReference type="ChEBI" id="CHEBI:15377"/>
        <dbReference type="ChEBI" id="CHEBI:29985"/>
        <dbReference type="ChEBI" id="CHEBI:90779"/>
        <dbReference type="ChEBI" id="CHEBI:143103"/>
        <dbReference type="EC" id="3.4.19.13"/>
    </reaction>
</comment>
<keyword evidence="11" id="KW-1185">Reference proteome</keyword>
<dbReference type="GO" id="GO:0036374">
    <property type="term" value="F:glutathione hydrolase activity"/>
    <property type="evidence" value="ECO:0007669"/>
    <property type="project" value="UniProtKB-UniRule"/>
</dbReference>
<evidence type="ECO:0000256" key="8">
    <source>
        <dbReference type="RuleBase" id="RU368036"/>
    </source>
</evidence>
<evidence type="ECO:0000256" key="5">
    <source>
        <dbReference type="ARBA" id="ARBA00047417"/>
    </source>
</evidence>
<keyword evidence="9" id="KW-0732">Signal</keyword>
<evidence type="ECO:0000256" key="1">
    <source>
        <dbReference type="ARBA" id="ARBA00001049"/>
    </source>
</evidence>
<keyword evidence="8 10" id="KW-0808">Transferase</keyword>
<dbReference type="InterPro" id="IPR055262">
    <property type="entry name" value="GGT_CS"/>
</dbReference>
<evidence type="ECO:0000256" key="7">
    <source>
        <dbReference type="PIRSR" id="PIRSR600101-2"/>
    </source>
</evidence>
<dbReference type="EC" id="3.4.19.13" evidence="8"/>
<sequence>MKLAATSPLVRIALILPSLLLVCGCAQSAAPPKEKKAAASAAASEKTAVCMVASVQPLATEAGVAAFEAGGNAIDAAVATAVTLGVVDNHNSGLGGGCFILIHLADGTLVAIDGREEAPAAATRDMFLRDGEAVPELSQTGPLAIGIPGAFAAYDLAVSKYGKLPIKELLLPAAKIAEDGFPIDRIYAGKLSASAKTLDKFAGSRGALLQADGGAYEEGDVLKQPDLARSYRAMAEGGTDWFYRGPYAEKVARWMTDNGGIITAADFASYQPVEREPLKTTYRDWTIVGFPPPSSGGVHVAQMLNMLETFDLKKEYKDNPAQAIHLIAEAMKLAFADRAYWLGDPDEVGVPRGLIDKGYAVALAERIDPKKATAVPSHGEPPAAAEDVFGKKHTTHITAADSDGNWVAITATVNTTFGSKVIVPGTGIVLNNEMDDFSAQPGKPNAFGLIGAENNAVAPGKRPLSSMTPTIVLKDGKPVMTVGAAGGPKIITSVLLAILRRLDFDQSLADAVGSPRIHQQWMPDVLTVEKKMPDEIVKELEKRGHKIDLIDSGAVAQAIEIDEKGQFIGVHDPRVPGKAAAGKRKN</sequence>
<dbReference type="SUPFAM" id="SSF56235">
    <property type="entry name" value="N-terminal nucleophile aminohydrolases (Ntn hydrolases)"/>
    <property type="match status" value="1"/>
</dbReference>
<keyword evidence="8" id="KW-0865">Zymogen</keyword>
<dbReference type="KEGG" id="lpav:PLANPX_4430"/>
<dbReference type="InterPro" id="IPR000101">
    <property type="entry name" value="GGT_peptidase"/>
</dbReference>
<comment type="similarity">
    <text evidence="3 8">Belongs to the gamma-glutamyltransferase family.</text>
</comment>
<feature type="binding site" evidence="7">
    <location>
        <begin position="465"/>
        <end position="466"/>
    </location>
    <ligand>
        <name>L-glutamate</name>
        <dbReference type="ChEBI" id="CHEBI:29985"/>
    </ligand>
</feature>
<evidence type="ECO:0000256" key="6">
    <source>
        <dbReference type="PIRSR" id="PIRSR600101-1"/>
    </source>
</evidence>
<comment type="subunit">
    <text evidence="8">This enzyme consists of two polypeptide chains, which are synthesized in precursor form from a single polypeptide.</text>
</comment>
<dbReference type="GO" id="GO:0103068">
    <property type="term" value="F:leukotriene C4 gamma-glutamyl transferase activity"/>
    <property type="evidence" value="ECO:0007669"/>
    <property type="project" value="UniProtKB-EC"/>
</dbReference>
<evidence type="ECO:0000313" key="10">
    <source>
        <dbReference type="EMBL" id="BBO34818.1"/>
    </source>
</evidence>
<proteinExistence type="inferred from homology"/>
<protein>
    <recommendedName>
        <fullName evidence="8">Glutathione hydrolase proenzyme</fullName>
        <ecNumber evidence="8">2.3.2.2</ecNumber>
        <ecNumber evidence="8">3.4.19.13</ecNumber>
    </recommendedName>
    <component>
        <recommendedName>
            <fullName evidence="8">Glutathione hydrolase large chain</fullName>
        </recommendedName>
    </component>
    <component>
        <recommendedName>
            <fullName evidence="8">Glutathione hydrolase small chain</fullName>
        </recommendedName>
    </component>
</protein>
<dbReference type="RefSeq" id="WP_152100317.1">
    <property type="nucleotide sequence ID" value="NZ_AP021861.1"/>
</dbReference>
<name>A0A5K7XEA4_9BACT</name>
<dbReference type="AlphaFoldDB" id="A0A5K7XEA4"/>
<accession>A0A5K7XEA4</accession>
<feature type="chain" id="PRO_5025033093" description="Glutathione hydrolase proenzyme" evidence="9">
    <location>
        <begin position="29"/>
        <end position="586"/>
    </location>
</feature>
<keyword evidence="8 10" id="KW-0378">Hydrolase</keyword>
<dbReference type="PANTHER" id="PTHR43199:SF6">
    <property type="entry name" value="GLUTATHIONE HYDROLASE PROENZYME"/>
    <property type="match status" value="1"/>
</dbReference>
<organism evidence="10 11">
    <name type="scientific">Lacipirellula parvula</name>
    <dbReference type="NCBI Taxonomy" id="2650471"/>
    <lineage>
        <taxon>Bacteria</taxon>
        <taxon>Pseudomonadati</taxon>
        <taxon>Planctomycetota</taxon>
        <taxon>Planctomycetia</taxon>
        <taxon>Pirellulales</taxon>
        <taxon>Lacipirellulaceae</taxon>
        <taxon>Lacipirellula</taxon>
    </lineage>
</organism>
<dbReference type="PRINTS" id="PR01210">
    <property type="entry name" value="GGTRANSPTASE"/>
</dbReference>
<dbReference type="InterPro" id="IPR051792">
    <property type="entry name" value="GGT_bact"/>
</dbReference>
<evidence type="ECO:0000256" key="4">
    <source>
        <dbReference type="ARBA" id="ARBA00023315"/>
    </source>
</evidence>
<dbReference type="Gene3D" id="1.10.246.130">
    <property type="match status" value="1"/>
</dbReference>
<evidence type="ECO:0000256" key="3">
    <source>
        <dbReference type="ARBA" id="ARBA00009381"/>
    </source>
</evidence>
<feature type="binding site" evidence="7">
    <location>
        <position position="487"/>
    </location>
    <ligand>
        <name>L-glutamate</name>
        <dbReference type="ChEBI" id="CHEBI:29985"/>
    </ligand>
</feature>
<gene>
    <name evidence="10" type="ORF">PLANPX_4430</name>
</gene>
<dbReference type="GO" id="GO:0006750">
    <property type="term" value="P:glutathione biosynthetic process"/>
    <property type="evidence" value="ECO:0007669"/>
    <property type="project" value="UniProtKB-KW"/>
</dbReference>
<dbReference type="EC" id="2.3.2.2" evidence="8"/>
<evidence type="ECO:0000256" key="2">
    <source>
        <dbReference type="ARBA" id="ARBA00001089"/>
    </source>
</evidence>
<feature type="active site" description="Nucleophile" evidence="6">
    <location>
        <position position="394"/>
    </location>
</feature>
<reference evidence="11" key="1">
    <citation type="submission" date="2019-10" db="EMBL/GenBank/DDBJ databases">
        <title>Lacipirellula parvula gen. nov., sp. nov., representing a lineage of planctomycetes widespread in freshwater anoxic habitats, and description of the family Lacipirellulaceae.</title>
        <authorList>
            <person name="Dedysh S.N."/>
            <person name="Kulichevskaya I.S."/>
            <person name="Beletsky A.V."/>
            <person name="Rakitin A.L."/>
            <person name="Mardanov A.V."/>
            <person name="Ivanova A.A."/>
            <person name="Saltykova V.X."/>
            <person name="Rijpstra W.I.C."/>
            <person name="Sinninghe Damste J.S."/>
            <person name="Ravin N.V."/>
        </authorList>
    </citation>
    <scope>NUCLEOTIDE SEQUENCE [LARGE SCALE GENOMIC DNA]</scope>
    <source>
        <strain evidence="11">PX69</strain>
    </source>
</reference>
<comment type="pathway">
    <text evidence="8">Sulfur metabolism; glutathione metabolism.</text>
</comment>
<feature type="binding site" evidence="7">
    <location>
        <begin position="412"/>
        <end position="414"/>
    </location>
    <ligand>
        <name>L-glutamate</name>
        <dbReference type="ChEBI" id="CHEBI:29985"/>
    </ligand>
</feature>
<feature type="binding site" evidence="7">
    <location>
        <position position="436"/>
    </location>
    <ligand>
        <name>L-glutamate</name>
        <dbReference type="ChEBI" id="CHEBI:29985"/>
    </ligand>
</feature>
<feature type="signal peptide" evidence="9">
    <location>
        <begin position="1"/>
        <end position="28"/>
    </location>
</feature>
<dbReference type="PROSITE" id="PS00462">
    <property type="entry name" value="G_GLU_TRANSPEPTIDASE"/>
    <property type="match status" value="1"/>
</dbReference>
<dbReference type="GO" id="GO:0006751">
    <property type="term" value="P:glutathione catabolic process"/>
    <property type="evidence" value="ECO:0007669"/>
    <property type="project" value="UniProtKB-UniRule"/>
</dbReference>
<evidence type="ECO:0000256" key="9">
    <source>
        <dbReference type="SAM" id="SignalP"/>
    </source>
</evidence>
<dbReference type="Gene3D" id="3.60.20.40">
    <property type="match status" value="1"/>
</dbReference>
<dbReference type="FunFam" id="3.60.20.40:FF:000001">
    <property type="entry name" value="Gamma-glutamyltranspeptidase 1"/>
    <property type="match status" value="1"/>
</dbReference>
<dbReference type="EMBL" id="AP021861">
    <property type="protein sequence ID" value="BBO34818.1"/>
    <property type="molecule type" value="Genomic_DNA"/>
</dbReference>
<comment type="catalytic activity">
    <reaction evidence="2 8">
        <text>glutathione + H2O = L-cysteinylglycine + L-glutamate</text>
        <dbReference type="Rhea" id="RHEA:28807"/>
        <dbReference type="ChEBI" id="CHEBI:15377"/>
        <dbReference type="ChEBI" id="CHEBI:29985"/>
        <dbReference type="ChEBI" id="CHEBI:57925"/>
        <dbReference type="ChEBI" id="CHEBI:61694"/>
        <dbReference type="EC" id="3.4.19.13"/>
    </reaction>
</comment>
<keyword evidence="4 8" id="KW-0012">Acyltransferase</keyword>
<dbReference type="InterPro" id="IPR043138">
    <property type="entry name" value="GGT_lsub"/>
</dbReference>
<keyword evidence="8" id="KW-0317">Glutathione biosynthesis</keyword>
<dbReference type="InterPro" id="IPR043137">
    <property type="entry name" value="GGT_ssub_C"/>
</dbReference>